<gene>
    <name evidence="1" type="ORF">Syun_017423</name>
</gene>
<sequence length="82" mass="8814">MAVALTPNTHLAPVVSSAFYSIWNPLSGFLVPKPPGRGIITSQLGDAEDIIVGPGFKGTVKEFLKETLDLALAWLKLPLRID</sequence>
<evidence type="ECO:0000313" key="1">
    <source>
        <dbReference type="EMBL" id="KAK9128626.1"/>
    </source>
</evidence>
<dbReference type="Proteomes" id="UP001420932">
    <property type="component" value="Unassembled WGS sequence"/>
</dbReference>
<name>A0AAP0J956_9MAGN</name>
<keyword evidence="2" id="KW-1185">Reference proteome</keyword>
<reference evidence="1 2" key="1">
    <citation type="submission" date="2024-01" db="EMBL/GenBank/DDBJ databases">
        <title>Genome assemblies of Stephania.</title>
        <authorList>
            <person name="Yang L."/>
        </authorList>
    </citation>
    <scope>NUCLEOTIDE SEQUENCE [LARGE SCALE GENOMIC DNA]</scope>
    <source>
        <strain evidence="1">YNDBR</strain>
        <tissue evidence="1">Leaf</tissue>
    </source>
</reference>
<protein>
    <submittedName>
        <fullName evidence="1">Uncharacterized protein</fullName>
    </submittedName>
</protein>
<dbReference type="AlphaFoldDB" id="A0AAP0J956"/>
<proteinExistence type="predicted"/>
<organism evidence="1 2">
    <name type="scientific">Stephania yunnanensis</name>
    <dbReference type="NCBI Taxonomy" id="152371"/>
    <lineage>
        <taxon>Eukaryota</taxon>
        <taxon>Viridiplantae</taxon>
        <taxon>Streptophyta</taxon>
        <taxon>Embryophyta</taxon>
        <taxon>Tracheophyta</taxon>
        <taxon>Spermatophyta</taxon>
        <taxon>Magnoliopsida</taxon>
        <taxon>Ranunculales</taxon>
        <taxon>Menispermaceae</taxon>
        <taxon>Menispermoideae</taxon>
        <taxon>Cissampelideae</taxon>
        <taxon>Stephania</taxon>
    </lineage>
</organism>
<comment type="caution">
    <text evidence="1">The sequence shown here is derived from an EMBL/GenBank/DDBJ whole genome shotgun (WGS) entry which is preliminary data.</text>
</comment>
<evidence type="ECO:0000313" key="2">
    <source>
        <dbReference type="Proteomes" id="UP001420932"/>
    </source>
</evidence>
<dbReference type="EMBL" id="JBBNAF010000007">
    <property type="protein sequence ID" value="KAK9128626.1"/>
    <property type="molecule type" value="Genomic_DNA"/>
</dbReference>
<accession>A0AAP0J956</accession>